<comment type="caution">
    <text evidence="2">The sequence shown here is derived from an EMBL/GenBank/DDBJ whole genome shotgun (WGS) entry which is preliminary data.</text>
</comment>
<evidence type="ECO:0000313" key="3">
    <source>
        <dbReference type="Proteomes" id="UP001410648"/>
    </source>
</evidence>
<accession>A0ABN1B3K8</accession>
<dbReference type="EMBL" id="BAAADA010000151">
    <property type="protein sequence ID" value="GAA0489567.1"/>
    <property type="molecule type" value="Genomic_DNA"/>
</dbReference>
<gene>
    <name evidence="2" type="ORF">GCM10008936_16970</name>
</gene>
<protein>
    <recommendedName>
        <fullName evidence="1">NERD domain-containing protein</fullName>
    </recommendedName>
</protein>
<name>A0ABN1B3K8_9LACT</name>
<feature type="domain" description="NERD" evidence="1">
    <location>
        <begin position="23"/>
        <end position="137"/>
    </location>
</feature>
<proteinExistence type="predicted"/>
<dbReference type="Proteomes" id="UP001410648">
    <property type="component" value="Unassembled WGS sequence"/>
</dbReference>
<dbReference type="PROSITE" id="PS50965">
    <property type="entry name" value="NERD"/>
    <property type="match status" value="1"/>
</dbReference>
<keyword evidence="3" id="KW-1185">Reference proteome</keyword>
<organism evidence="2 3">
    <name type="scientific">Alkalibacterium indicireducens</name>
    <dbReference type="NCBI Taxonomy" id="398758"/>
    <lineage>
        <taxon>Bacteria</taxon>
        <taxon>Bacillati</taxon>
        <taxon>Bacillota</taxon>
        <taxon>Bacilli</taxon>
        <taxon>Lactobacillales</taxon>
        <taxon>Carnobacteriaceae</taxon>
        <taxon>Alkalibacterium</taxon>
    </lineage>
</organism>
<reference evidence="2 3" key="1">
    <citation type="journal article" date="2019" name="Int. J. Syst. Evol. Microbiol.">
        <title>The Global Catalogue of Microorganisms (GCM) 10K type strain sequencing project: providing services to taxonomists for standard genome sequencing and annotation.</title>
        <authorList>
            <consortium name="The Broad Institute Genomics Platform"/>
            <consortium name="The Broad Institute Genome Sequencing Center for Infectious Disease"/>
            <person name="Wu L."/>
            <person name="Ma J."/>
        </authorList>
    </citation>
    <scope>NUCLEOTIDE SEQUENCE [LARGE SCALE GENOMIC DNA]</scope>
    <source>
        <strain evidence="2 3">JCM 14232</strain>
    </source>
</reference>
<evidence type="ECO:0000313" key="2">
    <source>
        <dbReference type="EMBL" id="GAA0489567.1"/>
    </source>
</evidence>
<sequence>MNQLAIRKGLNPEDNDYRNHLIKGFEGEQKFDKLLDELNDEHLIMQDLSLEINRQTFQIDAIVITGNKIMLFEIKNYQGEYTFHENELKSYPYGNIILNPLSQLNRSCTLLRMLLEKIDINSPIEGQLVFINDFFVLYRNVEQRSLLLPQQIRKYIIQMNKQSVPVRAAQKACADRLLRLHKTEDRYIQVPEYTFEDLNKGVYCPKCSLTLRKKNRRTAYCPHCGFFDLNTRIISNEIKTFSLLFPDYDLKTSVIYDWCGTFFTKDSIQRTLAKEYIEKGSRKGTYYVKE</sequence>
<evidence type="ECO:0000259" key="1">
    <source>
        <dbReference type="PROSITE" id="PS50965"/>
    </source>
</evidence>
<dbReference type="InterPro" id="IPR011528">
    <property type="entry name" value="NERD"/>
</dbReference>
<dbReference type="Pfam" id="PF08378">
    <property type="entry name" value="NERD"/>
    <property type="match status" value="1"/>
</dbReference>